<dbReference type="HOGENOM" id="CLU_3381189_0_0_6"/>
<accession>B3PH02</accession>
<organism evidence="2 3">
    <name type="scientific">Cellvibrio japonicus (strain Ueda107)</name>
    <name type="common">Pseudomonas fluorescens subsp. cellulosa</name>
    <dbReference type="NCBI Taxonomy" id="498211"/>
    <lineage>
        <taxon>Bacteria</taxon>
        <taxon>Pseudomonadati</taxon>
        <taxon>Pseudomonadota</taxon>
        <taxon>Gammaproteobacteria</taxon>
        <taxon>Cellvibrionales</taxon>
        <taxon>Cellvibrionaceae</taxon>
        <taxon>Cellvibrio</taxon>
    </lineage>
</organism>
<feature type="region of interest" description="Disordered" evidence="1">
    <location>
        <begin position="1"/>
        <end position="33"/>
    </location>
</feature>
<evidence type="ECO:0000313" key="3">
    <source>
        <dbReference type="Proteomes" id="UP000001036"/>
    </source>
</evidence>
<dbReference type="Proteomes" id="UP000001036">
    <property type="component" value="Chromosome"/>
</dbReference>
<gene>
    <name evidence="2" type="ordered locus">CJA_3597</name>
</gene>
<proteinExistence type="predicted"/>
<reference evidence="2 3" key="1">
    <citation type="journal article" date="2008" name="J. Bacteriol.">
        <title>Insights into plant cell wall degradation from the genome sequence of the soil bacterium Cellvibrio japonicus.</title>
        <authorList>
            <person name="Deboy R.T."/>
            <person name="Mongodin E.F."/>
            <person name="Fouts D.E."/>
            <person name="Tailford L.E."/>
            <person name="Khouri H."/>
            <person name="Emerson J.B."/>
            <person name="Mohamoud Y."/>
            <person name="Watkins K."/>
            <person name="Henrissat B."/>
            <person name="Gilbert H.J."/>
            <person name="Nelson K.E."/>
        </authorList>
    </citation>
    <scope>NUCLEOTIDE SEQUENCE [LARGE SCALE GENOMIC DNA]</scope>
    <source>
        <strain evidence="2 3">Ueda107</strain>
    </source>
</reference>
<evidence type="ECO:0000313" key="2">
    <source>
        <dbReference type="EMBL" id="ACE83456.1"/>
    </source>
</evidence>
<feature type="compositionally biased region" description="Polar residues" evidence="1">
    <location>
        <begin position="22"/>
        <end position="33"/>
    </location>
</feature>
<keyword evidence="3" id="KW-1185">Reference proteome</keyword>
<dbReference type="EMBL" id="CP000934">
    <property type="protein sequence ID" value="ACE83456.1"/>
    <property type="molecule type" value="Genomic_DNA"/>
</dbReference>
<sequence length="33" mass="3543">MQVSLSGRSMPNRAGQGDNRYSGYSPTIDNLVA</sequence>
<name>B3PH02_CELJU</name>
<evidence type="ECO:0000256" key="1">
    <source>
        <dbReference type="SAM" id="MobiDB-lite"/>
    </source>
</evidence>
<dbReference type="AlphaFoldDB" id="B3PH02"/>
<dbReference type="STRING" id="498211.CJA_3597"/>
<protein>
    <submittedName>
        <fullName evidence="2">Uncharacterized protein</fullName>
    </submittedName>
</protein>
<dbReference type="KEGG" id="cja:CJA_3597"/>